<keyword evidence="4" id="KW-1185">Reference proteome</keyword>
<organism evidence="3 4">
    <name type="scientific">Kocuria soli</name>
    <dbReference type="NCBI Taxonomy" id="2485125"/>
    <lineage>
        <taxon>Bacteria</taxon>
        <taxon>Bacillati</taxon>
        <taxon>Actinomycetota</taxon>
        <taxon>Actinomycetes</taxon>
        <taxon>Micrococcales</taxon>
        <taxon>Micrococcaceae</taxon>
        <taxon>Kocuria</taxon>
    </lineage>
</organism>
<protein>
    <submittedName>
        <fullName evidence="3">Uncharacterized protein</fullName>
    </submittedName>
</protein>
<evidence type="ECO:0000313" key="3">
    <source>
        <dbReference type="EMBL" id="ROZ62697.1"/>
    </source>
</evidence>
<keyword evidence="2" id="KW-0812">Transmembrane</keyword>
<dbReference type="Proteomes" id="UP000270616">
    <property type="component" value="Unassembled WGS sequence"/>
</dbReference>
<gene>
    <name evidence="3" type="ORF">EDL96_09550</name>
</gene>
<proteinExistence type="predicted"/>
<feature type="transmembrane region" description="Helical" evidence="2">
    <location>
        <begin position="16"/>
        <end position="39"/>
    </location>
</feature>
<name>A0A3N3ZS41_9MICC</name>
<dbReference type="OrthoDB" id="4792984at2"/>
<evidence type="ECO:0000256" key="2">
    <source>
        <dbReference type="SAM" id="Phobius"/>
    </source>
</evidence>
<accession>A0A3N3ZS41</accession>
<evidence type="ECO:0000313" key="4">
    <source>
        <dbReference type="Proteomes" id="UP000270616"/>
    </source>
</evidence>
<dbReference type="EMBL" id="RKMF01000011">
    <property type="protein sequence ID" value="ROZ62697.1"/>
    <property type="molecule type" value="Genomic_DNA"/>
</dbReference>
<sequence>MSAPTDQPPRRSRRGALWAASAVLIVAVVLAVLYATGVFTDQPTDDKTHGPSGPAVHTDENSQSMELPGEERVASVEFGADSGSTAVVTFDTDATLDSSLGDQRAAYTVTGVSCASVDDEDGSTSQTGTENLENEQSRELTVRLVYQVQTSGTQRCNATVRVPNWDAGGGAHASMDLDSTLSVDQDPSAVQAAVQPEAQEPIIVGRDDKDIVIDQTLDIPASDSDLQVSATSHVTTCTIENGSKDQTDQNLCTPDILDERGSTVTVHSYADVLSDGKMCERVEIQDEKVHIDNTVHHKLLGTAPDSVGELKNPCGDQIRLVQTVENSGPAPVVVHRKSSNIVLAATS</sequence>
<keyword evidence="2" id="KW-1133">Transmembrane helix</keyword>
<feature type="region of interest" description="Disordered" evidence="1">
    <location>
        <begin position="40"/>
        <end position="70"/>
    </location>
</feature>
<evidence type="ECO:0000256" key="1">
    <source>
        <dbReference type="SAM" id="MobiDB-lite"/>
    </source>
</evidence>
<feature type="region of interest" description="Disordered" evidence="1">
    <location>
        <begin position="116"/>
        <end position="136"/>
    </location>
</feature>
<comment type="caution">
    <text evidence="3">The sequence shown here is derived from an EMBL/GenBank/DDBJ whole genome shotgun (WGS) entry which is preliminary data.</text>
</comment>
<dbReference type="RefSeq" id="WP_123825558.1">
    <property type="nucleotide sequence ID" value="NZ_RKMF01000011.1"/>
</dbReference>
<keyword evidence="2" id="KW-0472">Membrane</keyword>
<reference evidence="3 4" key="1">
    <citation type="submission" date="2018-10" db="EMBL/GenBank/DDBJ databases">
        <title>Kocuria sp. M5W7-7, whole genome shotgun sequence.</title>
        <authorList>
            <person name="Tuo L."/>
        </authorList>
    </citation>
    <scope>NUCLEOTIDE SEQUENCE [LARGE SCALE GENOMIC DNA]</scope>
    <source>
        <strain evidence="3 4">M5W7-7</strain>
    </source>
</reference>
<dbReference type="AlphaFoldDB" id="A0A3N3ZS41"/>